<dbReference type="Proteomes" id="UP001606134">
    <property type="component" value="Unassembled WGS sequence"/>
</dbReference>
<dbReference type="InterPro" id="IPR002110">
    <property type="entry name" value="Ankyrin_rpt"/>
</dbReference>
<dbReference type="Pfam" id="PF00023">
    <property type="entry name" value="Ank"/>
    <property type="match status" value="1"/>
</dbReference>
<gene>
    <name evidence="2" type="ORF">ACG04R_27215</name>
</gene>
<dbReference type="EMBL" id="JBIGIC010000022">
    <property type="protein sequence ID" value="MFG6490388.1"/>
    <property type="molecule type" value="Genomic_DNA"/>
</dbReference>
<evidence type="ECO:0000313" key="3">
    <source>
        <dbReference type="Proteomes" id="UP001606134"/>
    </source>
</evidence>
<evidence type="ECO:0008006" key="4">
    <source>
        <dbReference type="Google" id="ProtNLM"/>
    </source>
</evidence>
<accession>A0ABW7HKD5</accession>
<evidence type="ECO:0000313" key="2">
    <source>
        <dbReference type="EMBL" id="MFG6490388.1"/>
    </source>
</evidence>
<feature type="signal peptide" evidence="1">
    <location>
        <begin position="1"/>
        <end position="20"/>
    </location>
</feature>
<feature type="chain" id="PRO_5046598783" description="Ankyrin repeat domain-containing protein" evidence="1">
    <location>
        <begin position="21"/>
        <end position="339"/>
    </location>
</feature>
<reference evidence="2 3" key="1">
    <citation type="submission" date="2024-08" db="EMBL/GenBank/DDBJ databases">
        <authorList>
            <person name="Lu H."/>
        </authorList>
    </citation>
    <scope>NUCLEOTIDE SEQUENCE [LARGE SCALE GENOMIC DNA]</scope>
    <source>
        <strain evidence="2 3">BYS78W</strain>
    </source>
</reference>
<evidence type="ECO:0000256" key="1">
    <source>
        <dbReference type="SAM" id="SignalP"/>
    </source>
</evidence>
<sequence length="339" mass="36164">MKPAALFLLTLALASAHAAAAPTPHELIAQLGLQVRRALSSTRPAERAVADAERAVAGEIAALIHATPGDAALTEADDQGRTPLMQAVGGGYLPVVQALLTDASVRAAINMTDASGETAWMKAQFAPGMTLVACQPGTLTLDRYPLLVPYLRRMVSLMSNRKSVTVGIAQALEEAGASRDVDAARRAWLARCPNTDPDLRNALARGDLMTVLVNDALDRQMRFNKARAAGLASIPQRPPAQMKFINPVDRPASLTALRCASLPRPTLPGALNWSGTLRLHVVAATRAGIVEAADITVASDDAPQPFIVDHFRGALIRALSNYQCEGDHVFEQEFQFKVE</sequence>
<comment type="caution">
    <text evidence="2">The sequence shown here is derived from an EMBL/GenBank/DDBJ whole genome shotgun (WGS) entry which is preliminary data.</text>
</comment>
<dbReference type="Gene3D" id="1.25.40.20">
    <property type="entry name" value="Ankyrin repeat-containing domain"/>
    <property type="match status" value="1"/>
</dbReference>
<dbReference type="SUPFAM" id="SSF48403">
    <property type="entry name" value="Ankyrin repeat"/>
    <property type="match status" value="1"/>
</dbReference>
<dbReference type="RefSeq" id="WP_394417514.1">
    <property type="nucleotide sequence ID" value="NZ_JBIGIC010000022.1"/>
</dbReference>
<keyword evidence="1" id="KW-0732">Signal</keyword>
<keyword evidence="3" id="KW-1185">Reference proteome</keyword>
<dbReference type="InterPro" id="IPR036770">
    <property type="entry name" value="Ankyrin_rpt-contain_sf"/>
</dbReference>
<protein>
    <recommendedName>
        <fullName evidence="4">Ankyrin repeat domain-containing protein</fullName>
    </recommendedName>
</protein>
<name>A0ABW7HKD5_9BURK</name>
<proteinExistence type="predicted"/>
<organism evidence="2 3">
    <name type="scientific">Pelomonas candidula</name>
    <dbReference type="NCBI Taxonomy" id="3299025"/>
    <lineage>
        <taxon>Bacteria</taxon>
        <taxon>Pseudomonadati</taxon>
        <taxon>Pseudomonadota</taxon>
        <taxon>Betaproteobacteria</taxon>
        <taxon>Burkholderiales</taxon>
        <taxon>Sphaerotilaceae</taxon>
        <taxon>Roseateles</taxon>
    </lineage>
</organism>